<comment type="pathway">
    <text evidence="3 12">Cofactor biosynthesis; tetrahydrofolate biosynthesis; 7,8-dihydrofolate from 2-amino-4-hydroxy-6-hydroxymethyl-7,8-dihydropteridine diphosphate and 4-aminobenzoate: step 1/2.</text>
</comment>
<evidence type="ECO:0000313" key="14">
    <source>
        <dbReference type="EMBL" id="QDQ72513.1"/>
    </source>
</evidence>
<keyword evidence="8 12" id="KW-0479">Metal-binding</keyword>
<dbReference type="Pfam" id="PF00809">
    <property type="entry name" value="Pterin_bind"/>
    <property type="match status" value="1"/>
</dbReference>
<evidence type="ECO:0000256" key="6">
    <source>
        <dbReference type="ARBA" id="ARBA00016919"/>
    </source>
</evidence>
<dbReference type="SUPFAM" id="SSF51717">
    <property type="entry name" value="Dihydropteroate synthetase-like"/>
    <property type="match status" value="1"/>
</dbReference>
<keyword evidence="15" id="KW-1185">Reference proteome</keyword>
<evidence type="ECO:0000256" key="3">
    <source>
        <dbReference type="ARBA" id="ARBA00004763"/>
    </source>
</evidence>
<dbReference type="EMBL" id="CP041742">
    <property type="protein sequence ID" value="QDQ72513.1"/>
    <property type="molecule type" value="Genomic_DNA"/>
</dbReference>
<keyword evidence="9 12" id="KW-0460">Magnesium</keyword>
<evidence type="ECO:0000256" key="9">
    <source>
        <dbReference type="ARBA" id="ARBA00022842"/>
    </source>
</evidence>
<evidence type="ECO:0000256" key="5">
    <source>
        <dbReference type="ARBA" id="ARBA00012458"/>
    </source>
</evidence>
<evidence type="ECO:0000259" key="13">
    <source>
        <dbReference type="PROSITE" id="PS50972"/>
    </source>
</evidence>
<dbReference type="InterPro" id="IPR045031">
    <property type="entry name" value="DHP_synth-like"/>
</dbReference>
<dbReference type="GO" id="GO:0046654">
    <property type="term" value="P:tetrahydrofolate biosynthetic process"/>
    <property type="evidence" value="ECO:0007669"/>
    <property type="project" value="UniProtKB-UniPathway"/>
</dbReference>
<evidence type="ECO:0000313" key="15">
    <source>
        <dbReference type="Proteomes" id="UP000315891"/>
    </source>
</evidence>
<evidence type="ECO:0000256" key="8">
    <source>
        <dbReference type="ARBA" id="ARBA00022723"/>
    </source>
</evidence>
<proteinExistence type="inferred from homology"/>
<reference evidence="14 15" key="1">
    <citation type="submission" date="2019-07" db="EMBL/GenBank/DDBJ databases">
        <title>Lysobacter weifangensis sp. nov., isolated from bensulfuron-methyl contaminated farmland soil.</title>
        <authorList>
            <person name="Zhao H."/>
        </authorList>
    </citation>
    <scope>NUCLEOTIDE SEQUENCE [LARGE SCALE GENOMIC DNA]</scope>
    <source>
        <strain evidence="14 15">CC-Bw-6</strain>
    </source>
</reference>
<dbReference type="GO" id="GO:0046872">
    <property type="term" value="F:metal ion binding"/>
    <property type="evidence" value="ECO:0007669"/>
    <property type="project" value="UniProtKB-KW"/>
</dbReference>
<comment type="cofactor">
    <cofactor evidence="2 12">
        <name>Mg(2+)</name>
        <dbReference type="ChEBI" id="CHEBI:18420"/>
    </cofactor>
</comment>
<dbReference type="PANTHER" id="PTHR20941">
    <property type="entry name" value="FOLATE SYNTHESIS PROTEINS"/>
    <property type="match status" value="1"/>
</dbReference>
<evidence type="ECO:0000256" key="1">
    <source>
        <dbReference type="ARBA" id="ARBA00000012"/>
    </source>
</evidence>
<comment type="similarity">
    <text evidence="4 12">Belongs to the DHPS family.</text>
</comment>
<evidence type="ECO:0000256" key="11">
    <source>
        <dbReference type="ARBA" id="ARBA00030193"/>
    </source>
</evidence>
<dbReference type="GO" id="GO:0005829">
    <property type="term" value="C:cytosol"/>
    <property type="evidence" value="ECO:0007669"/>
    <property type="project" value="TreeGrafter"/>
</dbReference>
<keyword evidence="10 12" id="KW-0289">Folate biosynthesis</keyword>
<comment type="catalytic activity">
    <reaction evidence="1">
        <text>(7,8-dihydropterin-6-yl)methyl diphosphate + 4-aminobenzoate = 7,8-dihydropteroate + diphosphate</text>
        <dbReference type="Rhea" id="RHEA:19949"/>
        <dbReference type="ChEBI" id="CHEBI:17836"/>
        <dbReference type="ChEBI" id="CHEBI:17839"/>
        <dbReference type="ChEBI" id="CHEBI:33019"/>
        <dbReference type="ChEBI" id="CHEBI:72950"/>
        <dbReference type="EC" id="2.5.1.15"/>
    </reaction>
</comment>
<sequence>MFDTSPQLDCAGRILRLDVPRVMGIVNVTPDSFADGGEHATVDAAIAHGLKLVEEGADVLDVGGESTRPGADDVSVEEELNRVVPVIEALAKRVPIPISIDTSKPEVMSAAVAAGAGMINDVYALRREGALDVAAELGVPVVLMHMQGEPRTMQANPQYDDVVADVHRFLAERIFAAEMAGIVKKNIVVDPGFGFGKNAQHNLQLLAQLRRLTELGVPVLAGLSRKKTIGELTGRDDPHDRVFGSVAAHLIAAQNGATILRVHDVAATVDALKVWNGVAAMPAPRAEAKPAIRWPDED</sequence>
<evidence type="ECO:0000256" key="4">
    <source>
        <dbReference type="ARBA" id="ARBA00009503"/>
    </source>
</evidence>
<evidence type="ECO:0000256" key="7">
    <source>
        <dbReference type="ARBA" id="ARBA00022679"/>
    </source>
</evidence>
<dbReference type="PROSITE" id="PS50972">
    <property type="entry name" value="PTERIN_BINDING"/>
    <property type="match status" value="1"/>
</dbReference>
<protein>
    <recommendedName>
        <fullName evidence="6 12">Dihydropteroate synthase</fullName>
        <shortName evidence="12">DHPS</shortName>
        <ecNumber evidence="5 12">2.5.1.15</ecNumber>
    </recommendedName>
    <alternativeName>
        <fullName evidence="11 12">Dihydropteroate pyrophosphorylase</fullName>
    </alternativeName>
</protein>
<evidence type="ECO:0000256" key="12">
    <source>
        <dbReference type="RuleBase" id="RU361205"/>
    </source>
</evidence>
<dbReference type="Proteomes" id="UP000315891">
    <property type="component" value="Chromosome"/>
</dbReference>
<dbReference type="InterPro" id="IPR000489">
    <property type="entry name" value="Pterin-binding_dom"/>
</dbReference>
<comment type="function">
    <text evidence="12">Catalyzes the condensation of para-aminobenzoate (pABA) with 6-hydroxymethyl-7,8-dihydropterin diphosphate (DHPt-PP) to form 7,8-dihydropteroate (H2Pte), the immediate precursor of folate derivatives.</text>
</comment>
<dbReference type="Gene3D" id="3.20.20.20">
    <property type="entry name" value="Dihydropteroate synthase-like"/>
    <property type="match status" value="1"/>
</dbReference>
<dbReference type="PROSITE" id="PS00792">
    <property type="entry name" value="DHPS_1"/>
    <property type="match status" value="1"/>
</dbReference>
<name>A0A516V1V4_9GAMM</name>
<feature type="domain" description="Pterin-binding" evidence="13">
    <location>
        <begin position="20"/>
        <end position="273"/>
    </location>
</feature>
<keyword evidence="7 12" id="KW-0808">Transferase</keyword>
<gene>
    <name evidence="14" type="primary">folP</name>
    <name evidence="14" type="ORF">FNZ56_00730</name>
</gene>
<dbReference type="InterPro" id="IPR011005">
    <property type="entry name" value="Dihydropteroate_synth-like_sf"/>
</dbReference>
<accession>A0A516V1V4</accession>
<evidence type="ECO:0000256" key="10">
    <source>
        <dbReference type="ARBA" id="ARBA00022909"/>
    </source>
</evidence>
<organism evidence="14 15">
    <name type="scientific">Pseudoluteimonas lycopersici</name>
    <dbReference type="NCBI Taxonomy" id="1324796"/>
    <lineage>
        <taxon>Bacteria</taxon>
        <taxon>Pseudomonadati</taxon>
        <taxon>Pseudomonadota</taxon>
        <taxon>Gammaproteobacteria</taxon>
        <taxon>Lysobacterales</taxon>
        <taxon>Lysobacteraceae</taxon>
        <taxon>Pseudoluteimonas</taxon>
    </lineage>
</organism>
<dbReference type="PANTHER" id="PTHR20941:SF1">
    <property type="entry name" value="FOLIC ACID SYNTHESIS PROTEIN FOL1"/>
    <property type="match status" value="1"/>
</dbReference>
<dbReference type="GO" id="GO:0004156">
    <property type="term" value="F:dihydropteroate synthase activity"/>
    <property type="evidence" value="ECO:0007669"/>
    <property type="project" value="UniProtKB-EC"/>
</dbReference>
<dbReference type="InterPro" id="IPR006390">
    <property type="entry name" value="DHP_synth_dom"/>
</dbReference>
<dbReference type="NCBIfam" id="TIGR01496">
    <property type="entry name" value="DHPS"/>
    <property type="match status" value="1"/>
</dbReference>
<dbReference type="AlphaFoldDB" id="A0A516V1V4"/>
<dbReference type="PROSITE" id="PS00793">
    <property type="entry name" value="DHPS_2"/>
    <property type="match status" value="1"/>
</dbReference>
<dbReference type="FunFam" id="3.20.20.20:FF:000006">
    <property type="entry name" value="Dihydropteroate synthase"/>
    <property type="match status" value="1"/>
</dbReference>
<dbReference type="EC" id="2.5.1.15" evidence="5 12"/>
<evidence type="ECO:0000256" key="2">
    <source>
        <dbReference type="ARBA" id="ARBA00001946"/>
    </source>
</evidence>
<dbReference type="CDD" id="cd00739">
    <property type="entry name" value="DHPS"/>
    <property type="match status" value="1"/>
</dbReference>
<dbReference type="RefSeq" id="WP_143878029.1">
    <property type="nucleotide sequence ID" value="NZ_BAABLZ010000002.1"/>
</dbReference>
<dbReference type="GO" id="GO:0046656">
    <property type="term" value="P:folic acid biosynthetic process"/>
    <property type="evidence" value="ECO:0007669"/>
    <property type="project" value="UniProtKB-KW"/>
</dbReference>
<dbReference type="UniPathway" id="UPA00077">
    <property type="reaction ID" value="UER00156"/>
</dbReference>
<dbReference type="OrthoDB" id="9811744at2"/>